<feature type="compositionally biased region" description="Low complexity" evidence="1">
    <location>
        <begin position="199"/>
        <end position="213"/>
    </location>
</feature>
<reference evidence="3 4" key="1">
    <citation type="submission" date="2024-02" db="EMBL/GenBank/DDBJ databases">
        <title>A draft genome for the cacao thread blight pathogen Marasmius crinis-equi.</title>
        <authorList>
            <person name="Cohen S.P."/>
            <person name="Baruah I.K."/>
            <person name="Amoako-Attah I."/>
            <person name="Bukari Y."/>
            <person name="Meinhardt L.W."/>
            <person name="Bailey B.A."/>
        </authorList>
    </citation>
    <scope>NUCLEOTIDE SEQUENCE [LARGE SCALE GENOMIC DNA]</scope>
    <source>
        <strain evidence="3 4">GH-76</strain>
    </source>
</reference>
<gene>
    <name evidence="3" type="ORF">V5O48_017788</name>
</gene>
<feature type="region of interest" description="Disordered" evidence="1">
    <location>
        <begin position="97"/>
        <end position="121"/>
    </location>
</feature>
<sequence length="260" mass="28232">MSQTNLLFWSLNPGTAIKVYGTIHPQKTRVPQVTFTLDSSQNETPFNPTPNNDTQYDQLFFKSDSLSATTQHSLTITFLDPDNRLWLDYIDFMPTTSTDSPGQASTNTSTTPTQTASGVNTDTKNHISKGLVAGISVLASVLACAIVLGLVWWCRRRKRQDSDSVEQAPLSLTIPSPPVAVSQRHVEPYLYSPSMISSSVPPISSDYSSGSESGKAAHMAHQIPISPSSPRSDTSVGPIQLPQESSAPFGLHDPPPTYER</sequence>
<organism evidence="3 4">
    <name type="scientific">Marasmius crinis-equi</name>
    <dbReference type="NCBI Taxonomy" id="585013"/>
    <lineage>
        <taxon>Eukaryota</taxon>
        <taxon>Fungi</taxon>
        <taxon>Dikarya</taxon>
        <taxon>Basidiomycota</taxon>
        <taxon>Agaricomycotina</taxon>
        <taxon>Agaricomycetes</taxon>
        <taxon>Agaricomycetidae</taxon>
        <taxon>Agaricales</taxon>
        <taxon>Marasmiineae</taxon>
        <taxon>Marasmiaceae</taxon>
        <taxon>Marasmius</taxon>
    </lineage>
</organism>
<keyword evidence="4" id="KW-1185">Reference proteome</keyword>
<dbReference type="Proteomes" id="UP001465976">
    <property type="component" value="Unassembled WGS sequence"/>
</dbReference>
<accession>A0ABR3EN02</accession>
<evidence type="ECO:0000313" key="3">
    <source>
        <dbReference type="EMBL" id="KAL0564263.1"/>
    </source>
</evidence>
<feature type="transmembrane region" description="Helical" evidence="2">
    <location>
        <begin position="131"/>
        <end position="154"/>
    </location>
</feature>
<feature type="compositionally biased region" description="Polar residues" evidence="1">
    <location>
        <begin position="225"/>
        <end position="246"/>
    </location>
</feature>
<protein>
    <submittedName>
        <fullName evidence="3">Uncharacterized protein</fullName>
    </submittedName>
</protein>
<keyword evidence="2" id="KW-0472">Membrane</keyword>
<keyword evidence="2" id="KW-0812">Transmembrane</keyword>
<dbReference type="Gene3D" id="2.60.120.260">
    <property type="entry name" value="Galactose-binding domain-like"/>
    <property type="match status" value="1"/>
</dbReference>
<evidence type="ECO:0000256" key="2">
    <source>
        <dbReference type="SAM" id="Phobius"/>
    </source>
</evidence>
<feature type="region of interest" description="Disordered" evidence="1">
    <location>
        <begin position="199"/>
        <end position="260"/>
    </location>
</feature>
<dbReference type="EMBL" id="JBAHYK010002895">
    <property type="protein sequence ID" value="KAL0564263.1"/>
    <property type="molecule type" value="Genomic_DNA"/>
</dbReference>
<keyword evidence="2" id="KW-1133">Transmembrane helix</keyword>
<proteinExistence type="predicted"/>
<name>A0ABR3EN02_9AGAR</name>
<evidence type="ECO:0000256" key="1">
    <source>
        <dbReference type="SAM" id="MobiDB-lite"/>
    </source>
</evidence>
<evidence type="ECO:0000313" key="4">
    <source>
        <dbReference type="Proteomes" id="UP001465976"/>
    </source>
</evidence>
<comment type="caution">
    <text evidence="3">The sequence shown here is derived from an EMBL/GenBank/DDBJ whole genome shotgun (WGS) entry which is preliminary data.</text>
</comment>
<feature type="compositionally biased region" description="Low complexity" evidence="1">
    <location>
        <begin position="103"/>
        <end position="117"/>
    </location>
</feature>